<name>A0ABN7JCF8_9HYPH</name>
<evidence type="ECO:0008006" key="5">
    <source>
        <dbReference type="Google" id="ProtNLM"/>
    </source>
</evidence>
<reference evidence="3 4" key="1">
    <citation type="submission" date="2020-11" db="EMBL/GenBank/DDBJ databases">
        <authorList>
            <person name="Lassalle F."/>
        </authorList>
    </citation>
    <scope>NUCLEOTIDE SEQUENCE [LARGE SCALE GENOMIC DNA]</scope>
    <source>
        <strain evidence="3 4">JC140</strain>
    </source>
</reference>
<keyword evidence="4" id="KW-1185">Reference proteome</keyword>
<accession>A0ABN7JCF8</accession>
<organism evidence="3 4">
    <name type="scientific">Pseudorhizobium endolithicum</name>
    <dbReference type="NCBI Taxonomy" id="1191678"/>
    <lineage>
        <taxon>Bacteria</taxon>
        <taxon>Pseudomonadati</taxon>
        <taxon>Pseudomonadota</taxon>
        <taxon>Alphaproteobacteria</taxon>
        <taxon>Hyphomicrobiales</taxon>
        <taxon>Rhizobiaceae</taxon>
        <taxon>Rhizobium/Agrobacterium group</taxon>
        <taxon>Pseudorhizobium</taxon>
    </lineage>
</organism>
<gene>
    <name evidence="3" type="ORF">REJC140_00121</name>
</gene>
<evidence type="ECO:0000256" key="1">
    <source>
        <dbReference type="SAM" id="Coils"/>
    </source>
</evidence>
<proteinExistence type="predicted"/>
<keyword evidence="1" id="KW-0175">Coiled coil</keyword>
<protein>
    <recommendedName>
        <fullName evidence="5">Phage minor structural protein GP20</fullName>
    </recommendedName>
</protein>
<dbReference type="RefSeq" id="WP_142590817.1">
    <property type="nucleotide sequence ID" value="NZ_CABFWF030000001.1"/>
</dbReference>
<comment type="caution">
    <text evidence="3">The sequence shown here is derived from an EMBL/GenBank/DDBJ whole genome shotgun (WGS) entry which is preliminary data.</text>
</comment>
<dbReference type="EMBL" id="CABFWF030000001">
    <property type="protein sequence ID" value="CAD7023184.1"/>
    <property type="molecule type" value="Genomic_DNA"/>
</dbReference>
<feature type="coiled-coil region" evidence="1">
    <location>
        <begin position="41"/>
        <end position="68"/>
    </location>
</feature>
<evidence type="ECO:0000313" key="3">
    <source>
        <dbReference type="EMBL" id="CAD7023184.1"/>
    </source>
</evidence>
<evidence type="ECO:0000313" key="4">
    <source>
        <dbReference type="Proteomes" id="UP000606921"/>
    </source>
</evidence>
<feature type="region of interest" description="Disordered" evidence="2">
    <location>
        <begin position="207"/>
        <end position="236"/>
    </location>
</feature>
<sequence length="263" mass="29024">MALKAIIDSLDTVEEQFRSLYEDKDGKFVLAIEGIESHPGAAALKSALDRVRGEKRTLSEKLTGAESRLEGLPEDFDADAYETLRTQAEGKEPPKIEERLTAQKTQLEAKFAKEREKLEERANKLDSTLRRVMVDDGLTKALLDAGIDKTFLPAAKALLKEKGQIKLVEDDDAIHVFADDGVNDRTPLTDYVRNWAGQDEGKVFVAKPTGGDAKGGDGRQFSDNPWDTSNGKKPNLTKQQQLIQENAVKARQMAQAAGVTPTW</sequence>
<evidence type="ECO:0000256" key="2">
    <source>
        <dbReference type="SAM" id="MobiDB-lite"/>
    </source>
</evidence>
<feature type="coiled-coil region" evidence="1">
    <location>
        <begin position="97"/>
        <end position="135"/>
    </location>
</feature>
<feature type="compositionally biased region" description="Polar residues" evidence="2">
    <location>
        <begin position="221"/>
        <end position="236"/>
    </location>
</feature>
<dbReference type="Proteomes" id="UP000606921">
    <property type="component" value="Unassembled WGS sequence"/>
</dbReference>